<evidence type="ECO:0000313" key="2">
    <source>
        <dbReference type="Proteomes" id="UP000640299"/>
    </source>
</evidence>
<reference evidence="1" key="1">
    <citation type="submission" date="2021-02" db="EMBL/GenBank/DDBJ databases">
        <title>cfr and optrA-positive Staphylococcus spp.</title>
        <authorList>
            <person name="Chen L."/>
        </authorList>
    </citation>
    <scope>NUCLEOTIDE SEQUENCE</scope>
    <source>
        <strain evidence="1">GDQ20D70P</strain>
    </source>
</reference>
<dbReference type="AlphaFoldDB" id="A0A7T4U3H6"/>
<gene>
    <name evidence="1" type="ORF">JRU67_00975</name>
</gene>
<dbReference type="EMBL" id="CP069389">
    <property type="protein sequence ID" value="QRN91434.1"/>
    <property type="molecule type" value="Genomic_DNA"/>
</dbReference>
<protein>
    <submittedName>
        <fullName evidence="1">Uncharacterized protein</fullName>
    </submittedName>
</protein>
<proteinExistence type="predicted"/>
<accession>A0A7T4U3H6</accession>
<evidence type="ECO:0000313" key="1">
    <source>
        <dbReference type="EMBL" id="QRN91434.1"/>
    </source>
</evidence>
<name>A0A7T4U3H6_MAMSC</name>
<sequence length="55" mass="6307">MVMNNGKGYYEDISDDLLYVSQSISQKISSEDFNLSDEKEIIKDILEKLESQSSE</sequence>
<dbReference type="RefSeq" id="WP_158011165.1">
    <property type="nucleotide sequence ID" value="NZ_CP065960.1"/>
</dbReference>
<organism evidence="1 2">
    <name type="scientific">Mammaliicoccus sciuri</name>
    <name type="common">Staphylococcus sciuri</name>
    <dbReference type="NCBI Taxonomy" id="1296"/>
    <lineage>
        <taxon>Bacteria</taxon>
        <taxon>Bacillati</taxon>
        <taxon>Bacillota</taxon>
        <taxon>Bacilli</taxon>
        <taxon>Bacillales</taxon>
        <taxon>Staphylococcaceae</taxon>
        <taxon>Mammaliicoccus</taxon>
    </lineage>
</organism>
<dbReference type="Proteomes" id="UP000640299">
    <property type="component" value="Chromosome"/>
</dbReference>